<protein>
    <recommendedName>
        <fullName evidence="2">MarR family transcriptional regulator</fullName>
    </recommendedName>
</protein>
<dbReference type="InterPro" id="IPR036390">
    <property type="entry name" value="WH_DNA-bd_sf"/>
</dbReference>
<dbReference type="SUPFAM" id="SSF46785">
    <property type="entry name" value="Winged helix' DNA-binding domain"/>
    <property type="match status" value="1"/>
</dbReference>
<evidence type="ECO:0008006" key="2">
    <source>
        <dbReference type="Google" id="ProtNLM"/>
    </source>
</evidence>
<dbReference type="EMBL" id="AAGYBI010000004">
    <property type="protein sequence ID" value="EBT2267557.1"/>
    <property type="molecule type" value="Genomic_DNA"/>
</dbReference>
<name>A0A5T8HIL4_SALER</name>
<reference evidence="1" key="1">
    <citation type="submission" date="2018-07" db="EMBL/GenBank/DDBJ databases">
        <authorList>
            <consortium name="PulseNet: The National Subtyping Network for Foodborne Disease Surveillance"/>
            <person name="Tarr C.L."/>
            <person name="Trees E."/>
            <person name="Katz L.S."/>
            <person name="Carleton-Romer H.A."/>
            <person name="Stroika S."/>
            <person name="Kucerova Z."/>
            <person name="Roache K.F."/>
            <person name="Sabol A.L."/>
            <person name="Besser J."/>
            <person name="Gerner-Smidt P."/>
        </authorList>
    </citation>
    <scope>NUCLEOTIDE SEQUENCE</scope>
    <source>
        <strain evidence="1">PNUSAS018280</strain>
    </source>
</reference>
<proteinExistence type="predicted"/>
<organism evidence="1">
    <name type="scientific">Salmonella enterica</name>
    <name type="common">Salmonella choleraesuis</name>
    <dbReference type="NCBI Taxonomy" id="28901"/>
    <lineage>
        <taxon>Bacteria</taxon>
        <taxon>Pseudomonadati</taxon>
        <taxon>Pseudomonadota</taxon>
        <taxon>Gammaproteobacteria</taxon>
        <taxon>Enterobacterales</taxon>
        <taxon>Enterobacteriaceae</taxon>
        <taxon>Salmonella</taxon>
    </lineage>
</organism>
<dbReference type="AlphaFoldDB" id="A0A5T8HIL4"/>
<comment type="caution">
    <text evidence="1">The sequence shown here is derived from an EMBL/GenBank/DDBJ whole genome shotgun (WGS) entry which is preliminary data.</text>
</comment>
<evidence type="ECO:0000313" key="1">
    <source>
        <dbReference type="EMBL" id="EBT2267557.1"/>
    </source>
</evidence>
<accession>A0A5T8HIL4</accession>
<sequence length="81" mass="9053">MTVFEYVRANPDSTSNEIAKALNKKTSAVASALSHLRATGRVVKLSCPNSDIPVYRVNDLPFGCSNRLTMIFNQLLREVRR</sequence>
<dbReference type="InterPro" id="IPR036388">
    <property type="entry name" value="WH-like_DNA-bd_sf"/>
</dbReference>
<gene>
    <name evidence="1" type="ORF">CI531_03200</name>
</gene>
<dbReference type="Gene3D" id="1.10.10.10">
    <property type="entry name" value="Winged helix-like DNA-binding domain superfamily/Winged helix DNA-binding domain"/>
    <property type="match status" value="1"/>
</dbReference>